<feature type="transmembrane region" description="Helical" evidence="6">
    <location>
        <begin position="74"/>
        <end position="95"/>
    </location>
</feature>
<dbReference type="GO" id="GO:0005886">
    <property type="term" value="C:plasma membrane"/>
    <property type="evidence" value="ECO:0007669"/>
    <property type="project" value="UniProtKB-SubCell"/>
</dbReference>
<feature type="transmembrane region" description="Helical" evidence="6">
    <location>
        <begin position="162"/>
        <end position="181"/>
    </location>
</feature>
<dbReference type="PANTHER" id="PTHR43759">
    <property type="entry name" value="TREHALOSE TRANSPORT SYSTEM PERMEASE PROTEIN SUGA"/>
    <property type="match status" value="1"/>
</dbReference>
<keyword evidence="2 6" id="KW-0813">Transport</keyword>
<sequence length="293" mass="32716">MVSSWVDRNIRYLFSLPAVLFVALMVVFPLGYTAWLSLHEWSMSGTSAPQWIGLRNYAELLTDSRFWQSAWHTIYFSFGVVIAETILGVLIAVLLNRSFRFKNVVKTLFLLPMVSTPVAIAMVWMLIFEPTVGFANYLLGQFGIAPQAWLTSSKTVLPSLMLVDIWEWTPMITLIVLAGMATLPHEPYESAVVDGATRWQIFWQITIPMLIPTIVVAMLLRMIDALKTFDLIYATTQGGPGNSSETLNTYGYVLGFGFFKVGLGSALIMLFLLLVALISLVFVLVRKKAGDAL</sequence>
<evidence type="ECO:0000256" key="6">
    <source>
        <dbReference type="RuleBase" id="RU363032"/>
    </source>
</evidence>
<feature type="transmembrane region" description="Helical" evidence="6">
    <location>
        <begin position="107"/>
        <end position="128"/>
    </location>
</feature>
<dbReference type="Proteomes" id="UP000307943">
    <property type="component" value="Unassembled WGS sequence"/>
</dbReference>
<dbReference type="Pfam" id="PF00528">
    <property type="entry name" value="BPD_transp_1"/>
    <property type="match status" value="1"/>
</dbReference>
<dbReference type="Gene3D" id="1.10.3720.10">
    <property type="entry name" value="MetI-like"/>
    <property type="match status" value="1"/>
</dbReference>
<keyword evidence="9" id="KW-1185">Reference proteome</keyword>
<feature type="transmembrane region" description="Helical" evidence="6">
    <location>
        <begin position="266"/>
        <end position="285"/>
    </location>
</feature>
<dbReference type="InterPro" id="IPR052730">
    <property type="entry name" value="Sugar_ABC_transporter"/>
</dbReference>
<evidence type="ECO:0000256" key="5">
    <source>
        <dbReference type="ARBA" id="ARBA00023136"/>
    </source>
</evidence>
<feature type="domain" description="ABC transmembrane type-1" evidence="7">
    <location>
        <begin position="70"/>
        <end position="282"/>
    </location>
</feature>
<comment type="caution">
    <text evidence="8">The sequence shown here is derived from an EMBL/GenBank/DDBJ whole genome shotgun (WGS) entry which is preliminary data.</text>
</comment>
<dbReference type="AlphaFoldDB" id="A0A5C4T6U0"/>
<dbReference type="GO" id="GO:0055085">
    <property type="term" value="P:transmembrane transport"/>
    <property type="evidence" value="ECO:0007669"/>
    <property type="project" value="InterPro"/>
</dbReference>
<feature type="transmembrane region" description="Helical" evidence="6">
    <location>
        <begin position="201"/>
        <end position="220"/>
    </location>
</feature>
<dbReference type="PROSITE" id="PS50928">
    <property type="entry name" value="ABC_TM1"/>
    <property type="match status" value="1"/>
</dbReference>
<dbReference type="OrthoDB" id="9783714at2"/>
<dbReference type="EMBL" id="VDCQ01000030">
    <property type="protein sequence ID" value="TNJ64380.1"/>
    <property type="molecule type" value="Genomic_DNA"/>
</dbReference>
<protein>
    <submittedName>
        <fullName evidence="8">Sugar ABC transporter permease</fullName>
    </submittedName>
</protein>
<dbReference type="PANTHER" id="PTHR43759:SF1">
    <property type="entry name" value="GLUCOSE IMPORT SYSTEM PERMEASE PROTEIN GLCT"/>
    <property type="match status" value="1"/>
</dbReference>
<accession>A0A5C4T6U0</accession>
<comment type="similarity">
    <text evidence="6">Belongs to the binding-protein-dependent transport system permease family.</text>
</comment>
<evidence type="ECO:0000256" key="1">
    <source>
        <dbReference type="ARBA" id="ARBA00004141"/>
    </source>
</evidence>
<evidence type="ECO:0000256" key="3">
    <source>
        <dbReference type="ARBA" id="ARBA00022692"/>
    </source>
</evidence>
<gene>
    <name evidence="8" type="ORF">FE784_20650</name>
</gene>
<dbReference type="RefSeq" id="WP_139604126.1">
    <property type="nucleotide sequence ID" value="NZ_VDCQ01000030.1"/>
</dbReference>
<dbReference type="SUPFAM" id="SSF161098">
    <property type="entry name" value="MetI-like"/>
    <property type="match status" value="1"/>
</dbReference>
<feature type="transmembrane region" description="Helical" evidence="6">
    <location>
        <begin position="12"/>
        <end position="35"/>
    </location>
</feature>
<evidence type="ECO:0000256" key="2">
    <source>
        <dbReference type="ARBA" id="ARBA00022448"/>
    </source>
</evidence>
<keyword evidence="3 6" id="KW-0812">Transmembrane</keyword>
<proteinExistence type="inferred from homology"/>
<dbReference type="InterPro" id="IPR000515">
    <property type="entry name" value="MetI-like"/>
</dbReference>
<evidence type="ECO:0000313" key="8">
    <source>
        <dbReference type="EMBL" id="TNJ64380.1"/>
    </source>
</evidence>
<dbReference type="CDD" id="cd06261">
    <property type="entry name" value="TM_PBP2"/>
    <property type="match status" value="1"/>
</dbReference>
<keyword evidence="5 6" id="KW-0472">Membrane</keyword>
<keyword evidence="4 6" id="KW-1133">Transmembrane helix</keyword>
<organism evidence="8 9">
    <name type="scientific">Paenibacillus hemerocallicola</name>
    <dbReference type="NCBI Taxonomy" id="1172614"/>
    <lineage>
        <taxon>Bacteria</taxon>
        <taxon>Bacillati</taxon>
        <taxon>Bacillota</taxon>
        <taxon>Bacilli</taxon>
        <taxon>Bacillales</taxon>
        <taxon>Paenibacillaceae</taxon>
        <taxon>Paenibacillus</taxon>
    </lineage>
</organism>
<dbReference type="InterPro" id="IPR035906">
    <property type="entry name" value="MetI-like_sf"/>
</dbReference>
<evidence type="ECO:0000313" key="9">
    <source>
        <dbReference type="Proteomes" id="UP000307943"/>
    </source>
</evidence>
<evidence type="ECO:0000256" key="4">
    <source>
        <dbReference type="ARBA" id="ARBA00022989"/>
    </source>
</evidence>
<reference evidence="8 9" key="1">
    <citation type="submission" date="2019-05" db="EMBL/GenBank/DDBJ databases">
        <title>We sequenced the genome of Paenibacillus hemerocallicola KCTC 33185 for further insight into its adaptation and study the phylogeny of Paenibacillus.</title>
        <authorList>
            <person name="Narsing Rao M.P."/>
        </authorList>
    </citation>
    <scope>NUCLEOTIDE SEQUENCE [LARGE SCALE GENOMIC DNA]</scope>
    <source>
        <strain evidence="8 9">KCTC 33185</strain>
    </source>
</reference>
<comment type="subcellular location">
    <subcellularLocation>
        <location evidence="6">Cell membrane</location>
        <topology evidence="6">Multi-pass membrane protein</topology>
    </subcellularLocation>
    <subcellularLocation>
        <location evidence="1">Membrane</location>
        <topology evidence="1">Multi-pass membrane protein</topology>
    </subcellularLocation>
</comment>
<name>A0A5C4T6U0_9BACL</name>
<evidence type="ECO:0000259" key="7">
    <source>
        <dbReference type="PROSITE" id="PS50928"/>
    </source>
</evidence>